<feature type="domain" description="Glycosyl hydrolase family 13 catalytic" evidence="5">
    <location>
        <begin position="143"/>
        <end position="563"/>
    </location>
</feature>
<dbReference type="InterPro" id="IPR004193">
    <property type="entry name" value="Glyco_hydro_13_N"/>
</dbReference>
<dbReference type="PANTHER" id="PTHR43002">
    <property type="entry name" value="GLYCOGEN DEBRANCHING ENZYME"/>
    <property type="match status" value="1"/>
</dbReference>
<dbReference type="EMBL" id="JBHSGG010000007">
    <property type="protein sequence ID" value="MFC4727284.1"/>
    <property type="molecule type" value="Genomic_DNA"/>
</dbReference>
<dbReference type="InterPro" id="IPR011837">
    <property type="entry name" value="Glycogen_debranch_GlgX"/>
</dbReference>
<dbReference type="CDD" id="cd02856">
    <property type="entry name" value="E_set_GDE_Isoamylase_N"/>
    <property type="match status" value="1"/>
</dbReference>
<comment type="similarity">
    <text evidence="1">Belongs to the glycosyl hydrolase 13 family.</text>
</comment>
<dbReference type="Gene3D" id="2.60.40.10">
    <property type="entry name" value="Immunoglobulins"/>
    <property type="match status" value="1"/>
</dbReference>
<dbReference type="Gene3D" id="3.20.20.80">
    <property type="entry name" value="Glycosidases"/>
    <property type="match status" value="1"/>
</dbReference>
<gene>
    <name evidence="6" type="primary">glgX</name>
    <name evidence="6" type="ORF">ACFO3Q_03760</name>
</gene>
<dbReference type="EC" id="3.2.1.196" evidence="6"/>
<dbReference type="SUPFAM" id="SSF81296">
    <property type="entry name" value="E set domains"/>
    <property type="match status" value="1"/>
</dbReference>
<dbReference type="Gene3D" id="2.60.40.1180">
    <property type="entry name" value="Golgi alpha-mannosidase II"/>
    <property type="match status" value="1"/>
</dbReference>
<protein>
    <submittedName>
        <fullName evidence="6">Glycogen debranching protein GlgX</fullName>
        <ecNumber evidence="6">3.2.1.196</ecNumber>
    </submittedName>
</protein>
<evidence type="ECO:0000313" key="7">
    <source>
        <dbReference type="Proteomes" id="UP001595892"/>
    </source>
</evidence>
<dbReference type="InterPro" id="IPR044505">
    <property type="entry name" value="GlgX_Isoamylase_N_E_set"/>
</dbReference>
<dbReference type="RefSeq" id="WP_377003306.1">
    <property type="nucleotide sequence ID" value="NZ_JBHSGG010000007.1"/>
</dbReference>
<organism evidence="6 7">
    <name type="scientific">Coralloluteibacterium thermophilum</name>
    <dbReference type="NCBI Taxonomy" id="2707049"/>
    <lineage>
        <taxon>Bacteria</taxon>
        <taxon>Pseudomonadati</taxon>
        <taxon>Pseudomonadota</taxon>
        <taxon>Gammaproteobacteria</taxon>
        <taxon>Lysobacterales</taxon>
        <taxon>Lysobacteraceae</taxon>
        <taxon>Coralloluteibacterium</taxon>
    </lineage>
</organism>
<dbReference type="SMART" id="SM00642">
    <property type="entry name" value="Aamy"/>
    <property type="match status" value="1"/>
</dbReference>
<sequence>MPTRPDRLLPGSPYPLGATTDGVGTNFAVFSAHATRIELCLFDPSGRREVARYDLPECTDQVWHGYLPHVRAGQLYGFRAHGPYRPEEGHRFNHNKLLLDPYARLLHGQVRWSDSLYGYRINAPKADLSFDRRDSAAAMPKSVVVDDSFHWRRERRPEVPWPRTVIYEAHVKGLTQRLEHILPPERGTFSALSDPRLIDHLVKLGVTALELLPIHAFVQDRYLVEKKLANYWGYNTLAFFAPEPRYLGEGGLNSIRAAVQSLHAAGIEVILDVVYNHTAEGSELGPTFSFRGLDNASYYRLLPDNPRHHINDTGTGNTVNTSHPRVIQLIMDSLRYWVEAFHVDGFRFDLGVTLGREPHGFDPNNGLFKAMRQDPVLANVKLISEPWDVGPGGYQIGNHPPGFAEWNGRFRDHVRRFWKGDGGMRPALAAALGGTAELFDKECRRPWASVNFVTAHDGYTLADWTAYEQKHNEANGEDNQDGANDNESRNWGVEGPTEDEAILAQRARVARAALATLAFSHGTPMLLGGDEFGRTQQGNNNAYCQDNELSWFDWGQAASDPGRAMTGYVARLLRLRAELGTISAACFMHGVDEPLPGVADTAWFDETGAPMGEDDWNYTEGRLLALRRAARRDDGRIEITLLLVNGSHEPRRFELPPPTFSWTCRLDSAAPEAPEHHLDDAGLDVQAHSVVLLSTYAEDHRT</sequence>
<dbReference type="CDD" id="cd11326">
    <property type="entry name" value="AmyAc_Glg_debranch"/>
    <property type="match status" value="1"/>
</dbReference>
<dbReference type="SUPFAM" id="SSF51011">
    <property type="entry name" value="Glycosyl hydrolase domain"/>
    <property type="match status" value="1"/>
</dbReference>
<dbReference type="InterPro" id="IPR013783">
    <property type="entry name" value="Ig-like_fold"/>
</dbReference>
<dbReference type="InterPro" id="IPR013780">
    <property type="entry name" value="Glyco_hydro_b"/>
</dbReference>
<reference evidence="7" key="1">
    <citation type="journal article" date="2019" name="Int. J. Syst. Evol. Microbiol.">
        <title>The Global Catalogue of Microorganisms (GCM) 10K type strain sequencing project: providing services to taxonomists for standard genome sequencing and annotation.</title>
        <authorList>
            <consortium name="The Broad Institute Genomics Platform"/>
            <consortium name="The Broad Institute Genome Sequencing Center for Infectious Disease"/>
            <person name="Wu L."/>
            <person name="Ma J."/>
        </authorList>
    </citation>
    <scope>NUCLEOTIDE SEQUENCE [LARGE SCALE GENOMIC DNA]</scope>
    <source>
        <strain evidence="7">CGMCC 1.13574</strain>
    </source>
</reference>
<accession>A0ABV9NII5</accession>
<dbReference type="InterPro" id="IPR014756">
    <property type="entry name" value="Ig_E-set"/>
</dbReference>
<feature type="region of interest" description="Disordered" evidence="4">
    <location>
        <begin position="474"/>
        <end position="494"/>
    </location>
</feature>
<evidence type="ECO:0000256" key="1">
    <source>
        <dbReference type="ARBA" id="ARBA00008061"/>
    </source>
</evidence>
<evidence type="ECO:0000313" key="6">
    <source>
        <dbReference type="EMBL" id="MFC4727284.1"/>
    </source>
</evidence>
<evidence type="ECO:0000259" key="5">
    <source>
        <dbReference type="SMART" id="SM00642"/>
    </source>
</evidence>
<dbReference type="NCBIfam" id="TIGR02100">
    <property type="entry name" value="glgX_debranch"/>
    <property type="match status" value="1"/>
</dbReference>
<evidence type="ECO:0000256" key="3">
    <source>
        <dbReference type="ARBA" id="ARBA00023295"/>
    </source>
</evidence>
<dbReference type="Pfam" id="PF02922">
    <property type="entry name" value="CBM_48"/>
    <property type="match status" value="1"/>
</dbReference>
<dbReference type="InterPro" id="IPR017853">
    <property type="entry name" value="GH"/>
</dbReference>
<evidence type="ECO:0000256" key="4">
    <source>
        <dbReference type="SAM" id="MobiDB-lite"/>
    </source>
</evidence>
<dbReference type="GO" id="GO:0120549">
    <property type="term" value="F:limit dextrin alpha-1,6-maltotetraose-hydrolase activity"/>
    <property type="evidence" value="ECO:0007669"/>
    <property type="project" value="UniProtKB-EC"/>
</dbReference>
<keyword evidence="3 6" id="KW-0326">Glycosidase</keyword>
<proteinExistence type="inferred from homology"/>
<keyword evidence="2 6" id="KW-0378">Hydrolase</keyword>
<comment type="caution">
    <text evidence="6">The sequence shown here is derived from an EMBL/GenBank/DDBJ whole genome shotgun (WGS) entry which is preliminary data.</text>
</comment>
<name>A0ABV9NII5_9GAMM</name>
<keyword evidence="7" id="KW-1185">Reference proteome</keyword>
<dbReference type="Proteomes" id="UP001595892">
    <property type="component" value="Unassembled WGS sequence"/>
</dbReference>
<evidence type="ECO:0000256" key="2">
    <source>
        <dbReference type="ARBA" id="ARBA00022801"/>
    </source>
</evidence>
<dbReference type="InterPro" id="IPR006047">
    <property type="entry name" value="GH13_cat_dom"/>
</dbReference>
<dbReference type="SUPFAM" id="SSF51445">
    <property type="entry name" value="(Trans)glycosidases"/>
    <property type="match status" value="1"/>
</dbReference>